<accession>A0A7C8M3E8</accession>
<proteinExistence type="predicted"/>
<name>A0A7C8M3E8_9PLEO</name>
<feature type="region of interest" description="Disordered" evidence="1">
    <location>
        <begin position="102"/>
        <end position="129"/>
    </location>
</feature>
<dbReference type="AlphaFoldDB" id="A0A7C8M3E8"/>
<comment type="caution">
    <text evidence="2">The sequence shown here is derived from an EMBL/GenBank/DDBJ whole genome shotgun (WGS) entry which is preliminary data.</text>
</comment>
<keyword evidence="3" id="KW-1185">Reference proteome</keyword>
<organism evidence="2 3">
    <name type="scientific">Massariosphaeria phaeospora</name>
    <dbReference type="NCBI Taxonomy" id="100035"/>
    <lineage>
        <taxon>Eukaryota</taxon>
        <taxon>Fungi</taxon>
        <taxon>Dikarya</taxon>
        <taxon>Ascomycota</taxon>
        <taxon>Pezizomycotina</taxon>
        <taxon>Dothideomycetes</taxon>
        <taxon>Pleosporomycetidae</taxon>
        <taxon>Pleosporales</taxon>
        <taxon>Pleosporales incertae sedis</taxon>
        <taxon>Massariosphaeria</taxon>
    </lineage>
</organism>
<dbReference type="EMBL" id="JAADJZ010000025">
    <property type="protein sequence ID" value="KAF2867019.1"/>
    <property type="molecule type" value="Genomic_DNA"/>
</dbReference>
<dbReference type="Proteomes" id="UP000481861">
    <property type="component" value="Unassembled WGS sequence"/>
</dbReference>
<feature type="region of interest" description="Disordered" evidence="1">
    <location>
        <begin position="22"/>
        <end position="42"/>
    </location>
</feature>
<protein>
    <submittedName>
        <fullName evidence="2">Uncharacterized protein</fullName>
    </submittedName>
</protein>
<evidence type="ECO:0000256" key="1">
    <source>
        <dbReference type="SAM" id="MobiDB-lite"/>
    </source>
</evidence>
<evidence type="ECO:0000313" key="2">
    <source>
        <dbReference type="EMBL" id="KAF2867019.1"/>
    </source>
</evidence>
<sequence length="253" mass="26966">MGGHGRPSAGFWRVARVGLAAATSGRRGKGDEQRTASAARTRGGVRRLPVGAFHGGGGRGTEPWFLRGRWTQMPAPAAPLWLRPPIGCLQYPMLLVTPEAGETGARDAVDSSTAASGRGSPETEEDAVADSDRRVLWMGWRRSWPAWTCVLERGCYGDPASPQSSTYGPPVLLPPPPPLQRRYPAALAASPAFNGRRPGSTQRHGLTLRFRGPFGQAFRRLVCGLGGPAPASTPSVSYSSASNSRPDIQLFLQ</sequence>
<reference evidence="2 3" key="1">
    <citation type="submission" date="2020-01" db="EMBL/GenBank/DDBJ databases">
        <authorList>
            <consortium name="DOE Joint Genome Institute"/>
            <person name="Haridas S."/>
            <person name="Albert R."/>
            <person name="Binder M."/>
            <person name="Bloem J."/>
            <person name="Labutti K."/>
            <person name="Salamov A."/>
            <person name="Andreopoulos B."/>
            <person name="Baker S.E."/>
            <person name="Barry K."/>
            <person name="Bills G."/>
            <person name="Bluhm B.H."/>
            <person name="Cannon C."/>
            <person name="Castanera R."/>
            <person name="Culley D.E."/>
            <person name="Daum C."/>
            <person name="Ezra D."/>
            <person name="Gonzalez J.B."/>
            <person name="Henrissat B."/>
            <person name="Kuo A."/>
            <person name="Liang C."/>
            <person name="Lipzen A."/>
            <person name="Lutzoni F."/>
            <person name="Magnuson J."/>
            <person name="Mondo S."/>
            <person name="Nolan M."/>
            <person name="Ohm R."/>
            <person name="Pangilinan J."/>
            <person name="Park H.-J.H."/>
            <person name="Ramirez L."/>
            <person name="Alfaro M."/>
            <person name="Sun H."/>
            <person name="Tritt A."/>
            <person name="Yoshinaga Y."/>
            <person name="Zwiers L.-H.L."/>
            <person name="Turgeon B.G."/>
            <person name="Goodwin S.B."/>
            <person name="Spatafora J.W."/>
            <person name="Crous P.W."/>
            <person name="Grigoriev I.V."/>
        </authorList>
    </citation>
    <scope>NUCLEOTIDE SEQUENCE [LARGE SCALE GENOMIC DNA]</scope>
    <source>
        <strain evidence="2 3">CBS 611.86</strain>
    </source>
</reference>
<gene>
    <name evidence="2" type="ORF">BDV95DRAFT_193259</name>
</gene>
<evidence type="ECO:0000313" key="3">
    <source>
        <dbReference type="Proteomes" id="UP000481861"/>
    </source>
</evidence>